<evidence type="ECO:0000313" key="2">
    <source>
        <dbReference type="Proteomes" id="UP001589738"/>
    </source>
</evidence>
<dbReference type="InterPro" id="IPR018690">
    <property type="entry name" value="DUF2187"/>
</dbReference>
<name>A0ABV6KVQ6_9BACI</name>
<dbReference type="Pfam" id="PF09953">
    <property type="entry name" value="DUF2187"/>
    <property type="match status" value="1"/>
</dbReference>
<dbReference type="EMBL" id="JBHLUU010000121">
    <property type="protein sequence ID" value="MFC0477413.1"/>
    <property type="molecule type" value="Genomic_DNA"/>
</dbReference>
<proteinExistence type="predicted"/>
<keyword evidence="2" id="KW-1185">Reference proteome</keyword>
<comment type="caution">
    <text evidence="1">The sequence shown here is derived from an EMBL/GenBank/DDBJ whole genome shotgun (WGS) entry which is preliminary data.</text>
</comment>
<gene>
    <name evidence="1" type="ORF">ACFFHF_19640</name>
</gene>
<organism evidence="1 2">
    <name type="scientific">Robertmurraya beringensis</name>
    <dbReference type="NCBI Taxonomy" id="641660"/>
    <lineage>
        <taxon>Bacteria</taxon>
        <taxon>Bacillati</taxon>
        <taxon>Bacillota</taxon>
        <taxon>Bacilli</taxon>
        <taxon>Bacillales</taxon>
        <taxon>Bacillaceae</taxon>
        <taxon>Robertmurraya</taxon>
    </lineage>
</organism>
<protein>
    <submittedName>
        <fullName evidence="1">DUF2187 family protein</fullName>
    </submittedName>
</protein>
<sequence length="63" mass="7204">MKKTKAKINDQIEFVREGYLLIGLVESVRDNSVIVEISYDDASKLNYVNNKTVVSHSNYIVIE</sequence>
<reference evidence="1 2" key="1">
    <citation type="submission" date="2024-09" db="EMBL/GenBank/DDBJ databases">
        <authorList>
            <person name="Sun Q."/>
            <person name="Mori K."/>
        </authorList>
    </citation>
    <scope>NUCLEOTIDE SEQUENCE [LARGE SCALE GENOMIC DNA]</scope>
    <source>
        <strain evidence="1 2">CGMCC 1.9126</strain>
    </source>
</reference>
<evidence type="ECO:0000313" key="1">
    <source>
        <dbReference type="EMBL" id="MFC0477413.1"/>
    </source>
</evidence>
<dbReference type="Proteomes" id="UP001589738">
    <property type="component" value="Unassembled WGS sequence"/>
</dbReference>
<accession>A0ABV6KVQ6</accession>
<dbReference type="RefSeq" id="WP_340906775.1">
    <property type="nucleotide sequence ID" value="NZ_JBHLUU010000121.1"/>
</dbReference>